<organism evidence="4 5">
    <name type="scientific">Quercus lobata</name>
    <name type="common">Valley oak</name>
    <dbReference type="NCBI Taxonomy" id="97700"/>
    <lineage>
        <taxon>Eukaryota</taxon>
        <taxon>Viridiplantae</taxon>
        <taxon>Streptophyta</taxon>
        <taxon>Embryophyta</taxon>
        <taxon>Tracheophyta</taxon>
        <taxon>Spermatophyta</taxon>
        <taxon>Magnoliopsida</taxon>
        <taxon>eudicotyledons</taxon>
        <taxon>Gunneridae</taxon>
        <taxon>Pentapetalae</taxon>
        <taxon>rosids</taxon>
        <taxon>fabids</taxon>
        <taxon>Fagales</taxon>
        <taxon>Fagaceae</taxon>
        <taxon>Quercus</taxon>
    </lineage>
</organism>
<protein>
    <recommendedName>
        <fullName evidence="3">Protein kinase domain-containing protein</fullName>
    </recommendedName>
</protein>
<evidence type="ECO:0000256" key="1">
    <source>
        <dbReference type="ARBA" id="ARBA00004479"/>
    </source>
</evidence>
<keyword evidence="2" id="KW-0472">Membrane</keyword>
<reference evidence="4" key="2">
    <citation type="submission" date="2021-01" db="UniProtKB">
        <authorList>
            <consortium name="EnsemblPlants"/>
        </authorList>
    </citation>
    <scope>IDENTIFICATION</scope>
</reference>
<feature type="transmembrane region" description="Helical" evidence="2">
    <location>
        <begin position="70"/>
        <end position="92"/>
    </location>
</feature>
<comment type="subcellular location">
    <subcellularLocation>
        <location evidence="1">Membrane</location>
        <topology evidence="1">Single-pass type I membrane protein</topology>
    </subcellularLocation>
</comment>
<dbReference type="KEGG" id="qlo:115965187"/>
<dbReference type="GO" id="GO:0004672">
    <property type="term" value="F:protein kinase activity"/>
    <property type="evidence" value="ECO:0007669"/>
    <property type="project" value="InterPro"/>
</dbReference>
<dbReference type="InterPro" id="IPR001245">
    <property type="entry name" value="Ser-Thr/Tyr_kinase_cat_dom"/>
</dbReference>
<keyword evidence="5" id="KW-1185">Reference proteome</keyword>
<dbReference type="EnsemblPlants" id="QL10p063312:mrna">
    <property type="protein sequence ID" value="QL10p063312:mrna"/>
    <property type="gene ID" value="QL10p063312"/>
</dbReference>
<reference evidence="4 5" key="1">
    <citation type="journal article" date="2016" name="G3 (Bethesda)">
        <title>First Draft Assembly and Annotation of the Genome of a California Endemic Oak Quercus lobata Nee (Fagaceae).</title>
        <authorList>
            <person name="Sork V.L."/>
            <person name="Fitz-Gibbon S.T."/>
            <person name="Puiu D."/>
            <person name="Crepeau M."/>
            <person name="Gugger P.F."/>
            <person name="Sherman R."/>
            <person name="Stevens K."/>
            <person name="Langley C.H."/>
            <person name="Pellegrini M."/>
            <person name="Salzberg S.L."/>
        </authorList>
    </citation>
    <scope>NUCLEOTIDE SEQUENCE [LARGE SCALE GENOMIC DNA]</scope>
    <source>
        <strain evidence="4 5">cv. SW786</strain>
    </source>
</reference>
<gene>
    <name evidence="4" type="primary">LOC115965187</name>
</gene>
<dbReference type="RefSeq" id="XP_030940232.1">
    <property type="nucleotide sequence ID" value="XM_031084372.1"/>
</dbReference>
<evidence type="ECO:0000256" key="2">
    <source>
        <dbReference type="SAM" id="Phobius"/>
    </source>
</evidence>
<evidence type="ECO:0000313" key="4">
    <source>
        <dbReference type="EnsemblPlants" id="QL10p063312:mrna"/>
    </source>
</evidence>
<dbReference type="InterPro" id="IPR011009">
    <property type="entry name" value="Kinase-like_dom_sf"/>
</dbReference>
<dbReference type="AlphaFoldDB" id="A0A7N2MTG9"/>
<dbReference type="GO" id="GO:0016020">
    <property type="term" value="C:membrane"/>
    <property type="evidence" value="ECO:0007669"/>
    <property type="project" value="UniProtKB-SubCell"/>
</dbReference>
<proteinExistence type="predicted"/>
<dbReference type="Gramene" id="QL10p063312:mrna">
    <property type="protein sequence ID" value="QL10p063312:mrna"/>
    <property type="gene ID" value="QL10p063312"/>
</dbReference>
<evidence type="ECO:0000259" key="3">
    <source>
        <dbReference type="PROSITE" id="PS50011"/>
    </source>
</evidence>
<accession>A0A7N2MTG9</accession>
<keyword evidence="2" id="KW-1133">Transmembrane helix</keyword>
<dbReference type="InterPro" id="IPR000719">
    <property type="entry name" value="Prot_kinase_dom"/>
</dbReference>
<dbReference type="PANTHER" id="PTHR48006">
    <property type="entry name" value="LEUCINE-RICH REPEAT-CONTAINING PROTEIN DDB_G0281931-RELATED"/>
    <property type="match status" value="1"/>
</dbReference>
<evidence type="ECO:0000313" key="5">
    <source>
        <dbReference type="Proteomes" id="UP000594261"/>
    </source>
</evidence>
<dbReference type="EMBL" id="LRBV02000010">
    <property type="status" value="NOT_ANNOTATED_CDS"/>
    <property type="molecule type" value="Genomic_DNA"/>
</dbReference>
<name>A0A7N2MTG9_QUELO</name>
<dbReference type="SUPFAM" id="SSF56112">
    <property type="entry name" value="Protein kinase-like (PK-like)"/>
    <property type="match status" value="1"/>
</dbReference>
<dbReference type="Pfam" id="PF07714">
    <property type="entry name" value="PK_Tyr_Ser-Thr"/>
    <property type="match status" value="1"/>
</dbReference>
<feature type="domain" description="Protein kinase" evidence="3">
    <location>
        <begin position="146"/>
        <end position="403"/>
    </location>
</feature>
<dbReference type="Gene3D" id="1.10.510.10">
    <property type="entry name" value="Transferase(Phosphotransferase) domain 1"/>
    <property type="match status" value="1"/>
</dbReference>
<dbReference type="GeneID" id="115965187"/>
<dbReference type="Proteomes" id="UP000594261">
    <property type="component" value="Chromosome 10"/>
</dbReference>
<dbReference type="OrthoDB" id="1524292at2759"/>
<dbReference type="PANTHER" id="PTHR48006:SF88">
    <property type="entry name" value="LRR RECEPTOR-LIKE KINASE FAMILY PROTEIN"/>
    <property type="match status" value="1"/>
</dbReference>
<dbReference type="InterPro" id="IPR051824">
    <property type="entry name" value="LRR_Rcpt-Like_S/T_Kinase"/>
</dbReference>
<sequence length="439" mass="50400">MLLKSQTQMALNAGDLVLLCFFVWSLLGTFSESYAQSYVNNSGLCGGPLEEDRKKHKWVFQISFKSGFEVGFVAFAILYTAFFIYYFDLWVVPMERGKIIKRIEPDHVSQFPKVESRYERSKEISLLEKMATKISFMKLRKATNNFSANNVITSGKTGTVYKAMLPYGTFMAVKRLHASQHYENQFISELITLASLRHKNLVPLMGFCLEMQERLLVYGYMSNGSLHDWLHVVEDGAKMLEWPIRVKIIVGIARGLTWIHHMCHFQVVHLDNSSKGILLHQNFEPKISTFGEAMFMNQNDIDLNKSCSINSEFREVELVKKDVYSFGIVVLELITGKEPSQMTNFLNFQESKFGLCDVIDRSLMGKGYDGEIFQFLRIACTCVQPCTDQRPTMLEVCKKLRAIRERNCLTVKDDFKLVRQPEIVASITEDDVIITVHTD</sequence>
<dbReference type="PROSITE" id="PS50011">
    <property type="entry name" value="PROTEIN_KINASE_DOM"/>
    <property type="match status" value="1"/>
</dbReference>
<keyword evidence="2" id="KW-0812">Transmembrane</keyword>
<dbReference type="OMA" id="HNCEIRI"/>
<dbReference type="Gene3D" id="3.30.200.20">
    <property type="entry name" value="Phosphorylase Kinase, domain 1"/>
    <property type="match status" value="1"/>
</dbReference>
<dbReference type="InParanoid" id="A0A7N2MTG9"/>
<dbReference type="GO" id="GO:0005524">
    <property type="term" value="F:ATP binding"/>
    <property type="evidence" value="ECO:0007669"/>
    <property type="project" value="InterPro"/>
</dbReference>